<keyword evidence="2" id="KW-1185">Reference proteome</keyword>
<dbReference type="RefSeq" id="WP_011849144.1">
    <property type="nucleotide sequence ID" value="NC_009073.1"/>
</dbReference>
<organism evidence="1 2">
    <name type="scientific">Pyrobaculum calidifontis (strain DSM 21063 / JCM 11548 / VA1)</name>
    <dbReference type="NCBI Taxonomy" id="410359"/>
    <lineage>
        <taxon>Archaea</taxon>
        <taxon>Thermoproteota</taxon>
        <taxon>Thermoprotei</taxon>
        <taxon>Thermoproteales</taxon>
        <taxon>Thermoproteaceae</taxon>
        <taxon>Pyrobaculum</taxon>
    </lineage>
</organism>
<dbReference type="GeneID" id="4909103"/>
<dbReference type="KEGG" id="pcl:Pcal_0453"/>
<protein>
    <submittedName>
        <fullName evidence="1">Uncharacterized protein</fullName>
    </submittedName>
</protein>
<evidence type="ECO:0000313" key="2">
    <source>
        <dbReference type="Proteomes" id="UP000001431"/>
    </source>
</evidence>
<dbReference type="AlphaFoldDB" id="A3MTB9"/>
<dbReference type="Proteomes" id="UP000001431">
    <property type="component" value="Chromosome"/>
</dbReference>
<dbReference type="EMBL" id="CP000561">
    <property type="protein sequence ID" value="ABO07886.1"/>
    <property type="molecule type" value="Genomic_DNA"/>
</dbReference>
<name>A3MTB9_PYRCJ</name>
<sequence length="603" mass="69173">MSEALEELRERLERWDELCAQLKELYYKYLDLAAFRSDKCYFPGRKCKRSWDRQYDMGDLTLMWTYIANTAPLCGKLIRALAEVEYKIRLKALESLERYGGVEKKSRPSNEIVNWQLRKPVYSYLVIDGEKLYVIWGEPKGVPHRGRQRSVVLERKILDALLKIKSGIFDELHFNVFNIDHEYERLWLEVPLSESASKLLGGRDKAPVALFRSLGWLLSDDSRVKLVHEAGNPGQVALRLFDWIALVKYATKRLVFDEDKPLVFKLAVRYITKTKIGENPRVYIRPIGFSARVIKETYLRFGIPFGNPKAVIAHGYEVIGVLNNMAIRRHKVESVVDDVNSWMALSATLTSLIIGDGTISPYLIRISAKAKPEGGAARELAKALKVSWHEGKVALWPRLMKLLLPAPPTPAFKKTVKLYKTLLEYPVAVVVNIGGKKYLLNNEKGRFRIGGKKAVELRELLRRVGVEAGYNGRLYIKYKDLMNLAKRGFEVKFLNQMEKEAVKRVPRAVSVPDHETLRRIFEKIAEVARFRTKTYGKHKSIVISLIDKSKFEEVLKLLEASGLRFSVYQKKKMFIIYEQTLVEAILSVVSHLFSAPSLCFSCV</sequence>
<accession>A3MTB9</accession>
<proteinExistence type="predicted"/>
<evidence type="ECO:0000313" key="1">
    <source>
        <dbReference type="EMBL" id="ABO07886.1"/>
    </source>
</evidence>
<reference evidence="1" key="1">
    <citation type="submission" date="2007-02" db="EMBL/GenBank/DDBJ databases">
        <title>Complete sequence of Pyrobaculum calidifontis JCM 11548.</title>
        <authorList>
            <consortium name="US DOE Joint Genome Institute"/>
            <person name="Copeland A."/>
            <person name="Lucas S."/>
            <person name="Lapidus A."/>
            <person name="Barry K."/>
            <person name="Glavina del Rio T."/>
            <person name="Dalin E."/>
            <person name="Tice H."/>
            <person name="Pitluck S."/>
            <person name="Chain P."/>
            <person name="Malfatti S."/>
            <person name="Shin M."/>
            <person name="Vergez L."/>
            <person name="Schmutz J."/>
            <person name="Larimer F."/>
            <person name="Land M."/>
            <person name="Hauser L."/>
            <person name="Kyrpides N."/>
            <person name="Mikhailova N."/>
            <person name="Cozen A.E."/>
            <person name="Fitz-Gibbon S.T."/>
            <person name="House C.H."/>
            <person name="Saltikov C."/>
            <person name="Lowe T.M."/>
            <person name="Richardson P."/>
        </authorList>
    </citation>
    <scope>NUCLEOTIDE SEQUENCE [LARGE SCALE GENOMIC DNA]</scope>
    <source>
        <strain evidence="1">JCM 11548</strain>
    </source>
</reference>
<gene>
    <name evidence="1" type="ordered locus">Pcal_0453</name>
</gene>
<dbReference type="HOGENOM" id="CLU_445944_0_0_2"/>